<dbReference type="AlphaFoldDB" id="A0A4U9HMG7"/>
<dbReference type="EMBL" id="LR590464">
    <property type="protein sequence ID" value="VTP65452.1"/>
    <property type="molecule type" value="Genomic_DNA"/>
</dbReference>
<accession>A0A4U9HMG7</accession>
<reference evidence="1 2" key="1">
    <citation type="submission" date="2019-05" db="EMBL/GenBank/DDBJ databases">
        <authorList>
            <consortium name="Pathogen Informatics"/>
        </authorList>
    </citation>
    <scope>NUCLEOTIDE SEQUENCE [LARGE SCALE GENOMIC DNA]</scope>
    <source>
        <strain evidence="1 2">NCTC13032</strain>
    </source>
</reference>
<sequence length="98" mass="11354">MADTDATHHYVTAFKQRLGRGQTHLLDMFVHRGIFFDKGIGARDVGFRLIVVVVRDEILHRIFGEELFHLAVQLRSQRFIWCQHHGRPLQIGDHVGDP</sequence>
<dbReference type="AntiFam" id="ANF00217">
    <property type="entry name" value="Shadow ORF (opposite uvrB)"/>
</dbReference>
<dbReference type="Proteomes" id="UP000310719">
    <property type="component" value="Chromosome"/>
</dbReference>
<organism evidence="1 2">
    <name type="scientific">Leclercia adecarboxylata</name>
    <dbReference type="NCBI Taxonomy" id="83655"/>
    <lineage>
        <taxon>Bacteria</taxon>
        <taxon>Pseudomonadati</taxon>
        <taxon>Pseudomonadota</taxon>
        <taxon>Gammaproteobacteria</taxon>
        <taxon>Enterobacterales</taxon>
        <taxon>Enterobacteriaceae</taxon>
        <taxon>Leclercia</taxon>
    </lineage>
</organism>
<name>A0A4U9HMG7_9ENTR</name>
<proteinExistence type="predicted"/>
<evidence type="ECO:0000313" key="1">
    <source>
        <dbReference type="EMBL" id="VTP65452.1"/>
    </source>
</evidence>
<gene>
    <name evidence="1" type="ORF">NCTC13032_02032</name>
</gene>
<protein>
    <submittedName>
        <fullName evidence="1">Uncharacterized protein</fullName>
    </submittedName>
</protein>
<evidence type="ECO:0000313" key="2">
    <source>
        <dbReference type="Proteomes" id="UP000310719"/>
    </source>
</evidence>